<reference evidence="19 20" key="1">
    <citation type="journal article" date="2018" name="Nat. Ecol. Evol.">
        <title>Shark genomes provide insights into elasmobranch evolution and the origin of vertebrates.</title>
        <authorList>
            <person name="Hara Y"/>
            <person name="Yamaguchi K"/>
            <person name="Onimaru K"/>
            <person name="Kadota M"/>
            <person name="Koyanagi M"/>
            <person name="Keeley SD"/>
            <person name="Tatsumi K"/>
            <person name="Tanaka K"/>
            <person name="Motone F"/>
            <person name="Kageyama Y"/>
            <person name="Nozu R"/>
            <person name="Adachi N"/>
            <person name="Nishimura O"/>
            <person name="Nakagawa R"/>
            <person name="Tanegashima C"/>
            <person name="Kiyatake I"/>
            <person name="Matsumoto R"/>
            <person name="Murakumo K"/>
            <person name="Nishida K"/>
            <person name="Terakita A"/>
            <person name="Kuratani S"/>
            <person name="Sato K"/>
            <person name="Hyodo S Kuraku.S."/>
        </authorList>
    </citation>
    <scope>NUCLEOTIDE SEQUENCE [LARGE SCALE GENOMIC DNA]</scope>
</reference>
<dbReference type="GO" id="GO:0016020">
    <property type="term" value="C:membrane"/>
    <property type="evidence" value="ECO:0007669"/>
    <property type="project" value="UniProtKB-SubCell"/>
</dbReference>
<keyword evidence="13" id="KW-0325">Glycoprotein</keyword>
<evidence type="ECO:0000256" key="16">
    <source>
        <dbReference type="SAM" id="Phobius"/>
    </source>
</evidence>
<dbReference type="InterPro" id="IPR009030">
    <property type="entry name" value="Growth_fac_rcpt_cys_sf"/>
</dbReference>
<dbReference type="Pfam" id="PF12662">
    <property type="entry name" value="cEGF"/>
    <property type="match status" value="2"/>
</dbReference>
<keyword evidence="5 16" id="KW-0812">Transmembrane</keyword>
<evidence type="ECO:0000256" key="2">
    <source>
        <dbReference type="ARBA" id="ARBA00022536"/>
    </source>
</evidence>
<dbReference type="Gene3D" id="2.10.25.10">
    <property type="entry name" value="Laminin"/>
    <property type="match status" value="5"/>
</dbReference>
<keyword evidence="7" id="KW-0430">Lectin</keyword>
<evidence type="ECO:0000256" key="5">
    <source>
        <dbReference type="ARBA" id="ARBA00022692"/>
    </source>
</evidence>
<keyword evidence="12" id="KW-0675">Receptor</keyword>
<dbReference type="Gene3D" id="3.10.100.10">
    <property type="entry name" value="Mannose-Binding Protein A, subunit A"/>
    <property type="match status" value="1"/>
</dbReference>
<evidence type="ECO:0000313" key="20">
    <source>
        <dbReference type="Proteomes" id="UP000288216"/>
    </source>
</evidence>
<sequence>MARNVCKNSEGDAMTITSTVAKEALSMLLPPSGAQTLTAGGQNFWIGLQLHQRSCPGNDSLLRGYRWLDGDLNGDYANWTAGSGKCGPRCVTVSIGRDWTDRACNEKADGVLCEYRYAGSCSVLRLDNGTATYTTPFGVNSSQLSELPPGTVALAEPWGLRFQCSNDTWAWKPLGHPAPWLCQLENGGCQHTCEDPPAGGPRCGCRPGYQLSPDGHTCQLIDPCQGAGCKHRCIVQDGSPYCLCRDGYRLDAEGKGCVDVDECLEQPCEQECINRPGNFSCHCRAGYQLTRDNKCEDINECLDELCDQRCANTAGSFVCKCHGGYDLDPNDPTKCVFYCNTDPCDAKCIGHGCDCPVGYILDEDQGQCYDIDECQSGECDQECVNTHGSFKCNCKEGFELQEDGTTCESEGSGSEELVPEPTPGTGHPARAGLSLGVVLGSIFAVAVLTLVFAGLAHHLLAKRGRWNTSETAYKSANLEQDVNLSQVSPGQCQSAEKPHVLT</sequence>
<dbReference type="PROSITE" id="PS01186">
    <property type="entry name" value="EGF_2"/>
    <property type="match status" value="4"/>
</dbReference>
<dbReference type="Pfam" id="PF25444">
    <property type="entry name" value="THBD"/>
    <property type="match status" value="1"/>
</dbReference>
<evidence type="ECO:0000256" key="1">
    <source>
        <dbReference type="ARBA" id="ARBA00004479"/>
    </source>
</evidence>
<comment type="caution">
    <text evidence="14">Lacks conserved residue(s) required for the propagation of feature annotation.</text>
</comment>
<dbReference type="OrthoDB" id="4062651at2759"/>
<dbReference type="SUPFAM" id="SSF57184">
    <property type="entry name" value="Growth factor receptor domain"/>
    <property type="match status" value="2"/>
</dbReference>
<evidence type="ECO:0000256" key="15">
    <source>
        <dbReference type="SAM" id="MobiDB-lite"/>
    </source>
</evidence>
<keyword evidence="2 14" id="KW-0245">EGF-like domain</keyword>
<evidence type="ECO:0000256" key="14">
    <source>
        <dbReference type="PROSITE-ProRule" id="PRU00076"/>
    </source>
</evidence>
<evidence type="ECO:0000259" key="17">
    <source>
        <dbReference type="PROSITE" id="PS50026"/>
    </source>
</evidence>
<dbReference type="InterPro" id="IPR016186">
    <property type="entry name" value="C-type_lectin-like/link_sf"/>
</dbReference>
<dbReference type="InterPro" id="IPR049883">
    <property type="entry name" value="NOTCH1_EGF-like"/>
</dbReference>
<dbReference type="SMART" id="SM00179">
    <property type="entry name" value="EGF_CA"/>
    <property type="match status" value="5"/>
</dbReference>
<dbReference type="EMBL" id="BFAA01000625">
    <property type="protein sequence ID" value="GCB73334.1"/>
    <property type="molecule type" value="Genomic_DNA"/>
</dbReference>
<evidence type="ECO:0000256" key="3">
    <source>
        <dbReference type="ARBA" id="ARBA00022553"/>
    </source>
</evidence>
<dbReference type="SUPFAM" id="SSF56436">
    <property type="entry name" value="C-type lectin-like"/>
    <property type="match status" value="1"/>
</dbReference>
<dbReference type="FunFam" id="2.10.25.10:FF:000009">
    <property type="entry name" value="Low-density lipoprotein receptor isoform 1"/>
    <property type="match status" value="2"/>
</dbReference>
<keyword evidence="11" id="KW-1015">Disulfide bond</keyword>
<comment type="caution">
    <text evidence="19">The sequence shown here is derived from an EMBL/GenBank/DDBJ whole genome shotgun (WGS) entry which is preliminary data.</text>
</comment>
<dbReference type="Proteomes" id="UP000288216">
    <property type="component" value="Unassembled WGS sequence"/>
</dbReference>
<evidence type="ECO:0000256" key="12">
    <source>
        <dbReference type="ARBA" id="ARBA00023170"/>
    </source>
</evidence>
<evidence type="ECO:0000256" key="13">
    <source>
        <dbReference type="ARBA" id="ARBA00023180"/>
    </source>
</evidence>
<feature type="region of interest" description="Disordered" evidence="15">
    <location>
        <begin position="408"/>
        <end position="427"/>
    </location>
</feature>
<dbReference type="InterPro" id="IPR026823">
    <property type="entry name" value="cEGF"/>
</dbReference>
<evidence type="ECO:0000256" key="7">
    <source>
        <dbReference type="ARBA" id="ARBA00022734"/>
    </source>
</evidence>
<name>A0A401PJM2_SCYTO</name>
<evidence type="ECO:0000256" key="6">
    <source>
        <dbReference type="ARBA" id="ARBA00022729"/>
    </source>
</evidence>
<dbReference type="FunFam" id="2.10.25.10:FF:000037">
    <property type="entry name" value="Signal peptide, CUB domain and EGF-like domain-containing 2"/>
    <property type="match status" value="1"/>
</dbReference>
<feature type="domain" description="EGF-like" evidence="17">
    <location>
        <begin position="259"/>
        <end position="296"/>
    </location>
</feature>
<proteinExistence type="predicted"/>
<evidence type="ECO:0000256" key="9">
    <source>
        <dbReference type="ARBA" id="ARBA00022989"/>
    </source>
</evidence>
<feature type="transmembrane region" description="Helical" evidence="16">
    <location>
        <begin position="433"/>
        <end position="456"/>
    </location>
</feature>
<feature type="domain" description="C-type lectin" evidence="18">
    <location>
        <begin position="1"/>
        <end position="107"/>
    </location>
</feature>
<dbReference type="PROSITE" id="PS01187">
    <property type="entry name" value="EGF_CA"/>
    <property type="match status" value="2"/>
</dbReference>
<evidence type="ECO:0000256" key="8">
    <source>
        <dbReference type="ARBA" id="ARBA00022737"/>
    </source>
</evidence>
<evidence type="ECO:0000256" key="11">
    <source>
        <dbReference type="ARBA" id="ARBA00023157"/>
    </source>
</evidence>
<dbReference type="InterPro" id="IPR000152">
    <property type="entry name" value="EGF-type_Asp/Asn_hydroxyl_site"/>
</dbReference>
<dbReference type="InterPro" id="IPR001304">
    <property type="entry name" value="C-type_lectin-like"/>
</dbReference>
<dbReference type="InterPro" id="IPR051505">
    <property type="entry name" value="C-type_lectin_domain"/>
</dbReference>
<dbReference type="Pfam" id="PF07645">
    <property type="entry name" value="EGF_CA"/>
    <property type="match status" value="1"/>
</dbReference>
<keyword evidence="10 16" id="KW-0472">Membrane</keyword>
<organism evidence="19 20">
    <name type="scientific">Scyliorhinus torazame</name>
    <name type="common">Cloudy catshark</name>
    <name type="synonym">Catulus torazame</name>
    <dbReference type="NCBI Taxonomy" id="75743"/>
    <lineage>
        <taxon>Eukaryota</taxon>
        <taxon>Metazoa</taxon>
        <taxon>Chordata</taxon>
        <taxon>Craniata</taxon>
        <taxon>Vertebrata</taxon>
        <taxon>Chondrichthyes</taxon>
        <taxon>Elasmobranchii</taxon>
        <taxon>Galeomorphii</taxon>
        <taxon>Galeoidea</taxon>
        <taxon>Carcharhiniformes</taxon>
        <taxon>Scyliorhinidae</taxon>
        <taxon>Scyliorhinus</taxon>
    </lineage>
</organism>
<dbReference type="GO" id="GO:0005509">
    <property type="term" value="F:calcium ion binding"/>
    <property type="evidence" value="ECO:0007669"/>
    <property type="project" value="InterPro"/>
</dbReference>
<dbReference type="GO" id="GO:0006897">
    <property type="term" value="P:endocytosis"/>
    <property type="evidence" value="ECO:0007669"/>
    <property type="project" value="UniProtKB-KW"/>
</dbReference>
<protein>
    <recommendedName>
        <fullName evidence="21">Thrombomodulin</fullName>
    </recommendedName>
</protein>
<dbReference type="InterPro" id="IPR057350">
    <property type="entry name" value="THBD"/>
</dbReference>
<evidence type="ECO:0000256" key="10">
    <source>
        <dbReference type="ARBA" id="ARBA00023136"/>
    </source>
</evidence>
<keyword evidence="4" id="KW-0254">Endocytosis</keyword>
<dbReference type="SMART" id="SM00181">
    <property type="entry name" value="EGF"/>
    <property type="match status" value="6"/>
</dbReference>
<dbReference type="Pfam" id="PF14670">
    <property type="entry name" value="FXa_inhibition"/>
    <property type="match status" value="1"/>
</dbReference>
<dbReference type="PROSITE" id="PS00010">
    <property type="entry name" value="ASX_HYDROXYL"/>
    <property type="match status" value="2"/>
</dbReference>
<keyword evidence="9 16" id="KW-1133">Transmembrane helix</keyword>
<dbReference type="InterPro" id="IPR001881">
    <property type="entry name" value="EGF-like_Ca-bd_dom"/>
</dbReference>
<dbReference type="PANTHER" id="PTHR14789:SF9">
    <property type="entry name" value="THROMBOMODULIN"/>
    <property type="match status" value="1"/>
</dbReference>
<keyword evidence="8" id="KW-0677">Repeat</keyword>
<accession>A0A401PJM2</accession>
<keyword evidence="20" id="KW-1185">Reference proteome</keyword>
<dbReference type="PANTHER" id="PTHR14789">
    <property type="entry name" value="CHONDROLECTIN VARIANT CHODLFDELTAE"/>
    <property type="match status" value="1"/>
</dbReference>
<keyword evidence="6" id="KW-0732">Signal</keyword>
<evidence type="ECO:0000256" key="4">
    <source>
        <dbReference type="ARBA" id="ARBA00022583"/>
    </source>
</evidence>
<evidence type="ECO:0000259" key="18">
    <source>
        <dbReference type="PROSITE" id="PS50041"/>
    </source>
</evidence>
<keyword evidence="3" id="KW-0597">Phosphoprotein</keyword>
<dbReference type="STRING" id="75743.A0A401PJM2"/>
<dbReference type="InterPro" id="IPR018097">
    <property type="entry name" value="EGF_Ca-bd_CS"/>
</dbReference>
<dbReference type="InterPro" id="IPR000742">
    <property type="entry name" value="EGF"/>
</dbReference>
<evidence type="ECO:0000313" key="19">
    <source>
        <dbReference type="EMBL" id="GCB73334.1"/>
    </source>
</evidence>
<dbReference type="GO" id="GO:0030246">
    <property type="term" value="F:carbohydrate binding"/>
    <property type="evidence" value="ECO:0007669"/>
    <property type="project" value="UniProtKB-KW"/>
</dbReference>
<dbReference type="SUPFAM" id="SSF57196">
    <property type="entry name" value="EGF/Laminin"/>
    <property type="match status" value="1"/>
</dbReference>
<comment type="subcellular location">
    <subcellularLocation>
        <location evidence="1">Membrane</location>
        <topology evidence="1">Single-pass type I membrane protein</topology>
    </subcellularLocation>
</comment>
<dbReference type="PIRSF" id="PIRSF001775">
    <property type="entry name" value="CD93/CD141"/>
    <property type="match status" value="1"/>
</dbReference>
<dbReference type="PROSITE" id="PS50026">
    <property type="entry name" value="EGF_3"/>
    <property type="match status" value="2"/>
</dbReference>
<dbReference type="PROSITE" id="PS50041">
    <property type="entry name" value="C_TYPE_LECTIN_2"/>
    <property type="match status" value="1"/>
</dbReference>
<dbReference type="AlphaFoldDB" id="A0A401PJM2"/>
<feature type="domain" description="EGF-like" evidence="17">
    <location>
        <begin position="370"/>
        <end position="408"/>
    </location>
</feature>
<gene>
    <name evidence="19" type="ORF">scyTo_0002483</name>
</gene>
<evidence type="ECO:0008006" key="21">
    <source>
        <dbReference type="Google" id="ProtNLM"/>
    </source>
</evidence>
<dbReference type="InterPro" id="IPR016187">
    <property type="entry name" value="CTDL_fold"/>
</dbReference>
<dbReference type="PRINTS" id="PR00907">
    <property type="entry name" value="THRMBOMODULN"/>
</dbReference>
<dbReference type="OMA" id="CMCETGY"/>